<keyword evidence="5 6" id="KW-0472">Membrane</keyword>
<dbReference type="GO" id="GO:0005886">
    <property type="term" value="C:plasma membrane"/>
    <property type="evidence" value="ECO:0007669"/>
    <property type="project" value="UniProtKB-SubCell"/>
</dbReference>
<evidence type="ECO:0000259" key="7">
    <source>
        <dbReference type="Pfam" id="PF10035"/>
    </source>
</evidence>
<evidence type="ECO:0000313" key="9">
    <source>
        <dbReference type="Proteomes" id="UP001209318"/>
    </source>
</evidence>
<protein>
    <submittedName>
        <fullName evidence="8">YitT family protein</fullName>
    </submittedName>
</protein>
<dbReference type="Proteomes" id="UP001209318">
    <property type="component" value="Unassembled WGS sequence"/>
</dbReference>
<dbReference type="Gene3D" id="3.30.70.120">
    <property type="match status" value="1"/>
</dbReference>
<evidence type="ECO:0000256" key="4">
    <source>
        <dbReference type="ARBA" id="ARBA00022989"/>
    </source>
</evidence>
<gene>
    <name evidence="8" type="ORF">OEV98_00345</name>
</gene>
<feature type="transmembrane region" description="Helical" evidence="6">
    <location>
        <begin position="96"/>
        <end position="115"/>
    </location>
</feature>
<dbReference type="PIRSF" id="PIRSF006483">
    <property type="entry name" value="Membrane_protein_YitT"/>
    <property type="match status" value="1"/>
</dbReference>
<sequence length="270" mass="29368">MKNVIVVGGSLIVAFAFNFFLIPFGILSSGISGIAILFGLITPVSIGLLNFLFNLPLVILGYYKLGKEITINTLISIVSLSIFMYILPVMPITDNILLSTIFGGVISGVGIGIILKYSGTSGGLDIIAVIVSRNSNISVGLLLTAMNGIIVIISGAVFNWDIALYTLLSIYITGKMLNTIYTDHIKLTMQIVTSKGEPIRKEILASVYRGMTIMEGAGGYSQEKKQILMMVVTRYETIQIKNIVRKHDKDAFINIFETVEIDGKFAKNSV</sequence>
<feature type="domain" description="DUF2179" evidence="7">
    <location>
        <begin position="209"/>
        <end position="263"/>
    </location>
</feature>
<dbReference type="InterPro" id="IPR003740">
    <property type="entry name" value="YitT"/>
</dbReference>
<name>A0AAE3IP66_9BACI</name>
<evidence type="ECO:0000313" key="8">
    <source>
        <dbReference type="EMBL" id="MCU9612005.1"/>
    </source>
</evidence>
<reference evidence="8" key="1">
    <citation type="submission" date="2022-10" db="EMBL/GenBank/DDBJ databases">
        <title>Description of Fervidibacillus gen. nov. in the family Fervidibacillaceae fam. nov. with two species, Fervidibacillus albus sp. nov., and Fervidibacillus halotolerans sp. nov., isolated from tidal flat sediments.</title>
        <authorList>
            <person name="Kwon K.K."/>
            <person name="Yang S.-H."/>
        </authorList>
    </citation>
    <scope>NUCLEOTIDE SEQUENCE</scope>
    <source>
        <strain evidence="8">JCM 19140</strain>
    </source>
</reference>
<evidence type="ECO:0000256" key="6">
    <source>
        <dbReference type="SAM" id="Phobius"/>
    </source>
</evidence>
<dbReference type="Pfam" id="PF02588">
    <property type="entry name" value="YitT_membrane"/>
    <property type="match status" value="1"/>
</dbReference>
<evidence type="ECO:0000256" key="5">
    <source>
        <dbReference type="ARBA" id="ARBA00023136"/>
    </source>
</evidence>
<dbReference type="InterPro" id="IPR051461">
    <property type="entry name" value="UPF0750_membrane"/>
</dbReference>
<accession>A0AAE3IP66</accession>
<proteinExistence type="predicted"/>
<keyword evidence="9" id="KW-1185">Reference proteome</keyword>
<dbReference type="AlphaFoldDB" id="A0AAE3IP66"/>
<organism evidence="8 9">
    <name type="scientific">Perspicuibacillus lycopersici</name>
    <dbReference type="NCBI Taxonomy" id="1325689"/>
    <lineage>
        <taxon>Bacteria</taxon>
        <taxon>Bacillati</taxon>
        <taxon>Bacillota</taxon>
        <taxon>Bacilli</taxon>
        <taxon>Bacillales</taxon>
        <taxon>Bacillaceae</taxon>
        <taxon>Perspicuibacillus</taxon>
    </lineage>
</organism>
<dbReference type="InterPro" id="IPR019264">
    <property type="entry name" value="DUF2179"/>
</dbReference>
<feature type="transmembrane region" description="Helical" evidence="6">
    <location>
        <begin position="70"/>
        <end position="90"/>
    </location>
</feature>
<dbReference type="PANTHER" id="PTHR33545">
    <property type="entry name" value="UPF0750 MEMBRANE PROTEIN YITT-RELATED"/>
    <property type="match status" value="1"/>
</dbReference>
<dbReference type="RefSeq" id="WP_263071140.1">
    <property type="nucleotide sequence ID" value="NZ_JAOUSF010000001.1"/>
</dbReference>
<dbReference type="PANTHER" id="PTHR33545:SF5">
    <property type="entry name" value="UPF0750 MEMBRANE PROTEIN YITT"/>
    <property type="match status" value="1"/>
</dbReference>
<evidence type="ECO:0000256" key="3">
    <source>
        <dbReference type="ARBA" id="ARBA00022692"/>
    </source>
</evidence>
<evidence type="ECO:0000256" key="2">
    <source>
        <dbReference type="ARBA" id="ARBA00022475"/>
    </source>
</evidence>
<feature type="transmembrane region" description="Helical" evidence="6">
    <location>
        <begin position="12"/>
        <end position="38"/>
    </location>
</feature>
<evidence type="ECO:0000256" key="1">
    <source>
        <dbReference type="ARBA" id="ARBA00004651"/>
    </source>
</evidence>
<feature type="transmembrane region" description="Helical" evidence="6">
    <location>
        <begin position="162"/>
        <end position="181"/>
    </location>
</feature>
<dbReference type="EMBL" id="JAOUSF010000001">
    <property type="protein sequence ID" value="MCU9612005.1"/>
    <property type="molecule type" value="Genomic_DNA"/>
</dbReference>
<keyword evidence="2" id="KW-1003">Cell membrane</keyword>
<keyword evidence="4 6" id="KW-1133">Transmembrane helix</keyword>
<dbReference type="InterPro" id="IPR015867">
    <property type="entry name" value="N-reg_PII/ATP_PRibTrfase_C"/>
</dbReference>
<feature type="transmembrane region" description="Helical" evidence="6">
    <location>
        <begin position="136"/>
        <end position="156"/>
    </location>
</feature>
<keyword evidence="3 6" id="KW-0812">Transmembrane</keyword>
<dbReference type="CDD" id="cd16380">
    <property type="entry name" value="YitT_C"/>
    <property type="match status" value="1"/>
</dbReference>
<comment type="subcellular location">
    <subcellularLocation>
        <location evidence="1">Cell membrane</location>
        <topology evidence="1">Multi-pass membrane protein</topology>
    </subcellularLocation>
</comment>
<comment type="caution">
    <text evidence="8">The sequence shown here is derived from an EMBL/GenBank/DDBJ whole genome shotgun (WGS) entry which is preliminary data.</text>
</comment>
<dbReference type="Pfam" id="PF10035">
    <property type="entry name" value="DUF2179"/>
    <property type="match status" value="1"/>
</dbReference>